<feature type="domain" description="BIG2" evidence="5">
    <location>
        <begin position="691"/>
        <end position="763"/>
    </location>
</feature>
<protein>
    <submittedName>
        <fullName evidence="6">Ig-like domain-containing protein</fullName>
    </submittedName>
</protein>
<dbReference type="Pfam" id="PF02368">
    <property type="entry name" value="Big_2"/>
    <property type="match status" value="1"/>
</dbReference>
<dbReference type="SMART" id="SM00635">
    <property type="entry name" value="BID_2"/>
    <property type="match status" value="2"/>
</dbReference>
<feature type="domain" description="BIG2" evidence="5">
    <location>
        <begin position="613"/>
        <end position="690"/>
    </location>
</feature>
<keyword evidence="3" id="KW-0326">Glycosidase</keyword>
<evidence type="ECO:0000256" key="3">
    <source>
        <dbReference type="ARBA" id="ARBA00023295"/>
    </source>
</evidence>
<dbReference type="Pfam" id="PF00251">
    <property type="entry name" value="Glyco_hydro_32N"/>
    <property type="match status" value="1"/>
</dbReference>
<reference evidence="6 7" key="1">
    <citation type="submission" date="2021-10" db="EMBL/GenBank/DDBJ databases">
        <title>Anaerobic single-cell dispensing facilitates the cultivation of human gut bacteria.</title>
        <authorList>
            <person name="Afrizal A."/>
        </authorList>
    </citation>
    <scope>NUCLEOTIDE SEQUENCE [LARGE SCALE GENOMIC DNA]</scope>
    <source>
        <strain evidence="6 7">CLA-AA-H232</strain>
    </source>
</reference>
<name>A0AAE3DYC7_9FIRM</name>
<dbReference type="InterPro" id="IPR013320">
    <property type="entry name" value="ConA-like_dom_sf"/>
</dbReference>
<keyword evidence="4" id="KW-0732">Signal</keyword>
<evidence type="ECO:0000313" key="7">
    <source>
        <dbReference type="Proteomes" id="UP001198242"/>
    </source>
</evidence>
<evidence type="ECO:0000256" key="4">
    <source>
        <dbReference type="SAM" id="SignalP"/>
    </source>
</evidence>
<dbReference type="Gene3D" id="2.115.10.20">
    <property type="entry name" value="Glycosyl hydrolase domain, family 43"/>
    <property type="match status" value="1"/>
</dbReference>
<feature type="chain" id="PRO_5042147275" evidence="4">
    <location>
        <begin position="27"/>
        <end position="1815"/>
    </location>
</feature>
<keyword evidence="7" id="KW-1185">Reference proteome</keyword>
<organism evidence="6 7">
    <name type="scientific">Hominilimicola fabiformis</name>
    <dbReference type="NCBI Taxonomy" id="2885356"/>
    <lineage>
        <taxon>Bacteria</taxon>
        <taxon>Bacillati</taxon>
        <taxon>Bacillota</taxon>
        <taxon>Clostridia</taxon>
        <taxon>Eubacteriales</taxon>
        <taxon>Oscillospiraceae</taxon>
        <taxon>Hominilimicola</taxon>
    </lineage>
</organism>
<dbReference type="SUPFAM" id="SSF49373">
    <property type="entry name" value="Invasin/intimin cell-adhesion fragments"/>
    <property type="match status" value="1"/>
</dbReference>
<dbReference type="Proteomes" id="UP001198242">
    <property type="component" value="Unassembled WGS sequence"/>
</dbReference>
<dbReference type="InterPro" id="IPR003343">
    <property type="entry name" value="Big_2"/>
</dbReference>
<dbReference type="Gene3D" id="3.20.20.80">
    <property type="entry name" value="Glycosidases"/>
    <property type="match status" value="1"/>
</dbReference>
<dbReference type="SUPFAM" id="SSF75005">
    <property type="entry name" value="Arabinanase/levansucrase/invertase"/>
    <property type="match status" value="1"/>
</dbReference>
<dbReference type="GO" id="GO:0004553">
    <property type="term" value="F:hydrolase activity, hydrolyzing O-glycosyl compounds"/>
    <property type="evidence" value="ECO:0007669"/>
    <property type="project" value="InterPro"/>
</dbReference>
<dbReference type="InterPro" id="IPR039514">
    <property type="entry name" value="6GAL-like"/>
</dbReference>
<dbReference type="Gene3D" id="2.60.120.260">
    <property type="entry name" value="Galactose-binding domain-like"/>
    <property type="match status" value="1"/>
</dbReference>
<proteinExistence type="inferred from homology"/>
<dbReference type="Pfam" id="PF14587">
    <property type="entry name" value="Glyco_hydr_30_2"/>
    <property type="match status" value="1"/>
</dbReference>
<feature type="signal peptide" evidence="4">
    <location>
        <begin position="1"/>
        <end position="26"/>
    </location>
</feature>
<dbReference type="Pfam" id="PF13385">
    <property type="entry name" value="Laminin_G_3"/>
    <property type="match status" value="1"/>
</dbReference>
<dbReference type="SUPFAM" id="SSF49899">
    <property type="entry name" value="Concanavalin A-like lectins/glucanases"/>
    <property type="match status" value="1"/>
</dbReference>
<dbReference type="InterPro" id="IPR008979">
    <property type="entry name" value="Galactose-bd-like_sf"/>
</dbReference>
<comment type="similarity">
    <text evidence="1">Belongs to the glycosyl hydrolase 32 family.</text>
</comment>
<dbReference type="Gene3D" id="2.60.120.200">
    <property type="match status" value="1"/>
</dbReference>
<sequence>MNKKKIISTILACAMLPFGGLISASAQDTKPTYVQLNPADASPFNNGEFQGWGTALCWWANRLGYSEKLTNAAAEAFFSDEGLGLDIARYNLGGGDDPTHNHINRSDSKVPGVYSDYKLSSDSKDVKSITYDITKDQNQLNIAKAALKANPDLYFEGFSNSAPYFMTKTGCTSGGGTVNSDGTVTSNGKLNNLNDDMYDDFAKFIADATKLFKDNGIEFKSYSPMNEPDTDYWGYGSPKQEGCHFDPGTSQSKMITETRKALDNAGFTDVLVAGMDETSLKKTANNLGSLTDEAKIALGRVDTHTYSDRGYHAQVKAKALELGKNLWQSEVDKGGNGATLASMIIEDMNGMQPSAWVMWDIVDFHKDSKFIDPTSGNKTEENNDQYIKYDCNIYDPQKNIWTKSLWGVGMADHDKEKLVLTNKYYTYGQFTKYINPGDTIIASSANTLAAYNKNTGDIKIVANNGANSSDVDYVFDLSGFNTVGINVREIRTDMAGNEKWAEIKDGAVLDGKTLTTTLKANTVTTYLIETGAKVTSFEPTSTGLKYSYTPSETLNGYNQYFAVYDKNGLLKAVTVNQPTGELTGDFTDCTFKFMAWDGVTPKATVTNTTSQLGTDYAVITGSDVEIKRGDEVQLALGTNLKGDVTWSVDSDATENGIAEISQTGLLKAKKPGKVTVTVKVGDYTTSKTYDITVYATISGAATVGVGKTSQYTLDTNAEGTPVWSVSDEKVATVSQDGTVTGVSAGTVTITATIGDVKATKDIKVTMYTLSGTASWGNASTAPSDANDYRKAADGDLNTYFDGVQNGYVMYDFVKTVKVNNVKLAARSGKGMPERTVGGKIQASNDGITWTDLYTITSAIPSSQYTIIESKDLNNQNAYRYFKYTNDTNMTNIAEFLVDATPSEETAVGAPSVTDIDEMSDDFEDSTNIFNASAGDLSADGNQVYATGLERFGNVFVPVKATAKAELTEAQTLTSKDKFRLTFDMFSGWEQNGKENTFSVKDADGNEIVGFTITGGGYNLNQMRIGGTDVLADSEKPIIQCKSTDVKNGALRGANGWQTSSQKYANNMGLNKKVEIIIDGTGSASVSFTGGETDVSYTGTISTPISVKSLELTGSYNGARGRVVSYDNFDADVISYSSELVAPTPTPEPTAAPTVPESGELINMNFDNGDLTSTSSYGKATGTPKFVTVDNKKCIQFDGTSGTVVTLTDANGNSLLTGQKNITISFKVKPTTTTTSWWFFASPNSSAQTYQKEQYLGAMTNNSTLTSERYNNSGTRSEAAKGAYNTNEWNDVIISIADGVTDVYVNGTRTSSVNSTVNISDMLGKNSVAYIGKANWGSGEYATGYIDDFVIYNYAYENPLNSLDLGDLTAVTSDITIPTQEGVTWSTSDAAVVTTAGKITRSDETKTATLTAKMTKDGVEFTRNFDVTVLGYTAVIDSFKAYADGNKIVYASDCDSTKDKYAVKVSLADSDGTAVGTEQTNAAGSFDNLEVGKYKITATLSDGTTEKKKVEKTINIKNLDDMSAYLFVHFVDTQEDATREQIYFSVSKDGKTWTTLNNKQPYLTSNVGTQGVRDPYILRGEDGKFFIIATDLSVYNLKNNWTAAAQQGSKSIVVWESSDLVNWSEASLVKINNDNAGCTWAPEACYDPEKDEYMVFWASVVSDDSYQKYRIYRSYTKDFKTFSAPELYIEEPNAVIDTTIIDHEGTYYRFTKNEAKSSITMQECTSLSGDWKDVANYNLGSMTGYEGPTIYKLNGKNEWCLLLDYFSKSKGYKPFVTTDITKGEFTADSDFSFDGTYRHGTVMPITQAEYERLTAE</sequence>
<keyword evidence="2" id="KW-0378">Hydrolase</keyword>
<gene>
    <name evidence="6" type="ORF">LKE05_05565</name>
</gene>
<dbReference type="InterPro" id="IPR039743">
    <property type="entry name" value="6GAL/EXGAL"/>
</dbReference>
<dbReference type="InterPro" id="IPR023296">
    <property type="entry name" value="Glyco_hydro_beta-prop_sf"/>
</dbReference>
<evidence type="ECO:0000256" key="1">
    <source>
        <dbReference type="ARBA" id="ARBA00009902"/>
    </source>
</evidence>
<dbReference type="Gene3D" id="2.60.40.1080">
    <property type="match status" value="2"/>
</dbReference>
<dbReference type="SUPFAM" id="SSF49785">
    <property type="entry name" value="Galactose-binding domain-like"/>
    <property type="match status" value="1"/>
</dbReference>
<dbReference type="InterPro" id="IPR008964">
    <property type="entry name" value="Invasin/intimin_cell_adhesion"/>
</dbReference>
<dbReference type="InterPro" id="IPR017853">
    <property type="entry name" value="GH"/>
</dbReference>
<dbReference type="PANTHER" id="PTHR42767">
    <property type="entry name" value="ENDO-BETA-1,6-GALACTANASE"/>
    <property type="match status" value="1"/>
</dbReference>
<accession>A0AAE3DYC7</accession>
<dbReference type="EMBL" id="JAJEQM010000006">
    <property type="protein sequence ID" value="MCC2210257.1"/>
    <property type="molecule type" value="Genomic_DNA"/>
</dbReference>
<dbReference type="RefSeq" id="WP_308456197.1">
    <property type="nucleotide sequence ID" value="NZ_JAJEQM010000006.1"/>
</dbReference>
<dbReference type="Pfam" id="PF20578">
    <property type="entry name" value="aBig_2"/>
    <property type="match status" value="1"/>
</dbReference>
<comment type="caution">
    <text evidence="6">The sequence shown here is derived from an EMBL/GenBank/DDBJ whole genome shotgun (WGS) entry which is preliminary data.</text>
</comment>
<dbReference type="CDD" id="cd08983">
    <property type="entry name" value="GH43_Bt3655-like"/>
    <property type="match status" value="1"/>
</dbReference>
<dbReference type="InterPro" id="IPR046780">
    <property type="entry name" value="aBig_2"/>
</dbReference>
<evidence type="ECO:0000256" key="2">
    <source>
        <dbReference type="ARBA" id="ARBA00022801"/>
    </source>
</evidence>
<evidence type="ECO:0000313" key="6">
    <source>
        <dbReference type="EMBL" id="MCC2210257.1"/>
    </source>
</evidence>
<dbReference type="PANTHER" id="PTHR42767:SF1">
    <property type="entry name" value="ENDO-BETA-1,6-GALACTANASE-LIKE DOMAIN-CONTAINING PROTEIN"/>
    <property type="match status" value="1"/>
</dbReference>
<dbReference type="Pfam" id="PF22633">
    <property type="entry name" value="F5_F8_type_C_2"/>
    <property type="match status" value="1"/>
</dbReference>
<evidence type="ECO:0000259" key="5">
    <source>
        <dbReference type="SMART" id="SM00635"/>
    </source>
</evidence>
<dbReference type="SUPFAM" id="SSF51445">
    <property type="entry name" value="(Trans)glycosidases"/>
    <property type="match status" value="1"/>
</dbReference>
<dbReference type="InterPro" id="IPR013148">
    <property type="entry name" value="Glyco_hydro_32_N"/>
</dbReference>